<sequence>MASREQVLGVGPGLFWQMTRTRARWLNAYTETAVRNRTRNSLILQAQIAASF</sequence>
<evidence type="ECO:0008006" key="3">
    <source>
        <dbReference type="Google" id="ProtNLM"/>
    </source>
</evidence>
<organism evidence="1 2">
    <name type="scientific">Paraburkholderia phenoliruptrix</name>
    <dbReference type="NCBI Taxonomy" id="252970"/>
    <lineage>
        <taxon>Bacteria</taxon>
        <taxon>Pseudomonadati</taxon>
        <taxon>Pseudomonadota</taxon>
        <taxon>Betaproteobacteria</taxon>
        <taxon>Burkholderiales</taxon>
        <taxon>Burkholderiaceae</taxon>
        <taxon>Paraburkholderia</taxon>
    </lineage>
</organism>
<reference evidence="1 2" key="1">
    <citation type="submission" date="2024-07" db="EMBL/GenBank/DDBJ databases">
        <title>A survey of Mimosa microsymbionts across Brazilian biomes reveals a high diversity of Paraburkholderia nodulating endemic species, but also that Cupriavidus is common as a symbiont of widespread species.</title>
        <authorList>
            <person name="Rouws L."/>
            <person name="Barauna A."/>
            <person name="Beukes C."/>
            <person name="Rouws J.R.C."/>
            <person name="De Faria S.M."/>
            <person name="Gross E."/>
            <person name="Bueno Dos Reis Junior F."/>
            <person name="Simon M.F."/>
            <person name="Maluk M."/>
            <person name="Odee D.W."/>
            <person name="Kenicer G."/>
            <person name="Young J.P.W."/>
            <person name="Reis V.M."/>
            <person name="Zilli J."/>
            <person name="James E.K."/>
        </authorList>
    </citation>
    <scope>NUCLEOTIDE SEQUENCE [LARGE SCALE GENOMIC DNA]</scope>
    <source>
        <strain evidence="1 2">BR14375</strain>
    </source>
</reference>
<accession>A0ABV3W6E5</accession>
<dbReference type="Proteomes" id="UP001558535">
    <property type="component" value="Unassembled WGS sequence"/>
</dbReference>
<evidence type="ECO:0000313" key="1">
    <source>
        <dbReference type="EMBL" id="MEX3748765.1"/>
    </source>
</evidence>
<dbReference type="EMBL" id="JBFPKE010000001">
    <property type="protein sequence ID" value="MEX3748765.1"/>
    <property type="molecule type" value="Genomic_DNA"/>
</dbReference>
<comment type="caution">
    <text evidence="1">The sequence shown here is derived from an EMBL/GenBank/DDBJ whole genome shotgun (WGS) entry which is preliminary data.</text>
</comment>
<keyword evidence="2" id="KW-1185">Reference proteome</keyword>
<name>A0ABV3W6E5_9BURK</name>
<evidence type="ECO:0000313" key="2">
    <source>
        <dbReference type="Proteomes" id="UP001558535"/>
    </source>
</evidence>
<proteinExistence type="predicted"/>
<gene>
    <name evidence="1" type="ORF">AB3X84_01970</name>
</gene>
<protein>
    <recommendedName>
        <fullName evidence="3">Porin domain-containing protein</fullName>
    </recommendedName>
</protein>